<protein>
    <submittedName>
        <fullName evidence="2">Putative zinc-binding metallopeptidase</fullName>
    </submittedName>
</protein>
<dbReference type="RefSeq" id="WP_179907341.1">
    <property type="nucleotide sequence ID" value="NZ_JACBXS010000051.1"/>
</dbReference>
<dbReference type="EMBL" id="JACBXS010000051">
    <property type="protein sequence ID" value="NYS26547.1"/>
    <property type="molecule type" value="Genomic_DNA"/>
</dbReference>
<dbReference type="InterPro" id="IPR031321">
    <property type="entry name" value="UCP012641"/>
</dbReference>
<accession>A0A7Z0I233</accession>
<keyword evidence="3" id="KW-1185">Reference proteome</keyword>
<sequence length="330" mass="36300">MHLYACPVCNSRLFFENDHCMACGAETVFDLARNRMLPRRAPPPSGGPSDRSCANREGAGCNWSATPGQRYCPSCATTRTIPDLTLAQNRSYWRAAEAAKRWVLWGLMRLGWFGPGDAGPLPVFDMVAEETSGGPVSVVMGHASGVITLNVSEADPARLALRRTELGEPYRTVMGHVRHELAHYLHWRLVEEDARFAQAFRALFGDERADYAEALRRHYTAPGAAGDAHISSYATAHPHEDWAETTAHVLHLLDIADSFGATGFRTEVQDRWSGDAYRSAAPEAVIDRAAEIGLGMNHVNRAMGLSDLYPFVIAGGVRSKLEFALHALRR</sequence>
<gene>
    <name evidence="2" type="ORF">HUK65_16295</name>
</gene>
<reference evidence="2 3" key="1">
    <citation type="journal article" date="2000" name="Arch. Microbiol.">
        <title>Rhodobaca bogoriensis gen. nov. and sp. nov., an alkaliphilic purple nonsulfur bacterium from African Rift Valley soda lakes.</title>
        <authorList>
            <person name="Milford A.D."/>
            <person name="Achenbach L.A."/>
            <person name="Jung D.O."/>
            <person name="Madigan M.T."/>
        </authorList>
    </citation>
    <scope>NUCLEOTIDE SEQUENCE [LARGE SCALE GENOMIC DNA]</scope>
    <source>
        <strain evidence="2 3">2376</strain>
    </source>
</reference>
<dbReference type="Pfam" id="PF10005">
    <property type="entry name" value="Zn_ribbon_DZR_6"/>
    <property type="match status" value="1"/>
</dbReference>
<organism evidence="2 3">
    <name type="scientific">Rhabdonatronobacter sediminivivens</name>
    <dbReference type="NCBI Taxonomy" id="2743469"/>
    <lineage>
        <taxon>Bacteria</taxon>
        <taxon>Pseudomonadati</taxon>
        <taxon>Pseudomonadota</taxon>
        <taxon>Alphaproteobacteria</taxon>
        <taxon>Rhodobacterales</taxon>
        <taxon>Paracoccaceae</taxon>
        <taxon>Rhabdonatronobacter</taxon>
    </lineage>
</organism>
<feature type="domain" description="Zinc-ribbon" evidence="1">
    <location>
        <begin position="3"/>
        <end position="85"/>
    </location>
</feature>
<comment type="caution">
    <text evidence="2">The sequence shown here is derived from an EMBL/GenBank/DDBJ whole genome shotgun (WGS) entry which is preliminary data.</text>
</comment>
<proteinExistence type="predicted"/>
<dbReference type="Proteomes" id="UP000529417">
    <property type="component" value="Unassembled WGS sequence"/>
</dbReference>
<dbReference type="Gene3D" id="3.40.390.70">
    <property type="match status" value="1"/>
</dbReference>
<dbReference type="PIRSF" id="PIRSF012641">
    <property type="entry name" value="UCP012641"/>
    <property type="match status" value="1"/>
</dbReference>
<dbReference type="Pfam" id="PF15887">
    <property type="entry name" value="Peptidase_Mx"/>
    <property type="match status" value="1"/>
</dbReference>
<dbReference type="InterPro" id="IPR011201">
    <property type="entry name" value="Zinc-ribbon_6_bact"/>
</dbReference>
<evidence type="ECO:0000313" key="2">
    <source>
        <dbReference type="EMBL" id="NYS26547.1"/>
    </source>
</evidence>
<dbReference type="AlphaFoldDB" id="A0A7Z0I233"/>
<evidence type="ECO:0000259" key="1">
    <source>
        <dbReference type="Pfam" id="PF10005"/>
    </source>
</evidence>
<name>A0A7Z0I233_9RHOB</name>
<evidence type="ECO:0000313" key="3">
    <source>
        <dbReference type="Proteomes" id="UP000529417"/>
    </source>
</evidence>